<keyword evidence="3 4" id="KW-0443">Lipid metabolism</keyword>
<dbReference type="InterPro" id="IPR002641">
    <property type="entry name" value="PNPLA_dom"/>
</dbReference>
<dbReference type="InterPro" id="IPR050301">
    <property type="entry name" value="NTE"/>
</dbReference>
<dbReference type="SUPFAM" id="SSF52151">
    <property type="entry name" value="FabD/lysophospholipase-like"/>
    <property type="match status" value="1"/>
</dbReference>
<evidence type="ECO:0000256" key="4">
    <source>
        <dbReference type="PROSITE-ProRule" id="PRU01161"/>
    </source>
</evidence>
<evidence type="ECO:0000256" key="3">
    <source>
        <dbReference type="ARBA" id="ARBA00023098"/>
    </source>
</evidence>
<dbReference type="Gene3D" id="3.40.1090.10">
    <property type="entry name" value="Cytosolic phospholipase A2 catalytic domain"/>
    <property type="match status" value="1"/>
</dbReference>
<keyword evidence="5" id="KW-0732">Signal</keyword>
<dbReference type="Proteomes" id="UP000326287">
    <property type="component" value="Chromosome"/>
</dbReference>
<name>A0A5P9NN54_9GAMM</name>
<keyword evidence="2 4" id="KW-0442">Lipid degradation</keyword>
<dbReference type="PANTHER" id="PTHR14226">
    <property type="entry name" value="NEUROPATHY TARGET ESTERASE/SWISS CHEESE D.MELANOGASTER"/>
    <property type="match status" value="1"/>
</dbReference>
<evidence type="ECO:0000313" key="8">
    <source>
        <dbReference type="Proteomes" id="UP000326287"/>
    </source>
</evidence>
<dbReference type="OrthoDB" id="8541087at2"/>
<dbReference type="RefSeq" id="WP_153240448.1">
    <property type="nucleotide sequence ID" value="NZ_CP036422.1"/>
</dbReference>
<feature type="chain" id="PRO_5025017980" evidence="5">
    <location>
        <begin position="18"/>
        <end position="475"/>
    </location>
</feature>
<proteinExistence type="predicted"/>
<evidence type="ECO:0000259" key="6">
    <source>
        <dbReference type="PROSITE" id="PS51635"/>
    </source>
</evidence>
<sequence>MRASGKLAVLLTLPWLAAGCASTVTPANQAITAVDETSGYRRINNDNGKRIGDTLILLSFSGGGTRAAALSYGVMQELRDSYVQSDNAEVRLLDEVDVISSVSGGSFTAAYYGLYREDLFTNYESAFLRQDVQSTLVRKLFSPGYWFNSAFSGFDRTEMAIDYYDRSIFNGATFADLEAQGPPFIDINATDLTSGMRFTFNQDLFDIICSDLSSMKVARAVTASSAVPVAFPTIVLENHSDQCDISQTQAYQILTEKREFSETQEQLVENMLSYRDTESRRYIHLVDGGISDNLGLRTMIDRLEGLGDDRFHVLRERGIKNILLILVNAAVHRDSFIEQSPKKPKPGTTMSAYIDSQMKRYDNETIERMRTNVEHFQHIADQENLPLKIFFSEVSFDHIQLSDANSYLNNMPTTLELNNNEVDQLIAAGRMLLRHEPSFQAYMERNNGRLAKEAMSETEICKAFQYEGCADLAEE</sequence>
<organism evidence="7 8">
    <name type="scientific">Halioglobus maricola</name>
    <dbReference type="NCBI Taxonomy" id="2601894"/>
    <lineage>
        <taxon>Bacteria</taxon>
        <taxon>Pseudomonadati</taxon>
        <taxon>Pseudomonadota</taxon>
        <taxon>Gammaproteobacteria</taxon>
        <taxon>Cellvibrionales</taxon>
        <taxon>Halieaceae</taxon>
        <taxon>Halioglobus</taxon>
    </lineage>
</organism>
<accession>A0A5P9NN54</accession>
<feature type="domain" description="PNPLA" evidence="6">
    <location>
        <begin position="58"/>
        <end position="300"/>
    </location>
</feature>
<dbReference type="AlphaFoldDB" id="A0A5P9NN54"/>
<evidence type="ECO:0000256" key="5">
    <source>
        <dbReference type="SAM" id="SignalP"/>
    </source>
</evidence>
<keyword evidence="1 4" id="KW-0378">Hydrolase</keyword>
<dbReference type="GO" id="GO:0016042">
    <property type="term" value="P:lipid catabolic process"/>
    <property type="evidence" value="ECO:0007669"/>
    <property type="project" value="UniProtKB-UniRule"/>
</dbReference>
<evidence type="ECO:0000256" key="1">
    <source>
        <dbReference type="ARBA" id="ARBA00022801"/>
    </source>
</evidence>
<dbReference type="PROSITE" id="PS51257">
    <property type="entry name" value="PROKAR_LIPOPROTEIN"/>
    <property type="match status" value="1"/>
</dbReference>
<evidence type="ECO:0000313" key="7">
    <source>
        <dbReference type="EMBL" id="QFU77303.1"/>
    </source>
</evidence>
<keyword evidence="8" id="KW-1185">Reference proteome</keyword>
<feature type="short sequence motif" description="DGA/G" evidence="4">
    <location>
        <begin position="287"/>
        <end position="289"/>
    </location>
</feature>
<reference evidence="7 8" key="1">
    <citation type="submission" date="2019-02" db="EMBL/GenBank/DDBJ databases">
        <authorList>
            <person name="Li S.-H."/>
        </authorList>
    </citation>
    <scope>NUCLEOTIDE SEQUENCE [LARGE SCALE GENOMIC DNA]</scope>
    <source>
        <strain evidence="7 8">IMCC14385</strain>
    </source>
</reference>
<comment type="caution">
    <text evidence="4">Lacks conserved residue(s) required for the propagation of feature annotation.</text>
</comment>
<evidence type="ECO:0000256" key="2">
    <source>
        <dbReference type="ARBA" id="ARBA00022963"/>
    </source>
</evidence>
<dbReference type="PROSITE" id="PS51635">
    <property type="entry name" value="PNPLA"/>
    <property type="match status" value="1"/>
</dbReference>
<dbReference type="PANTHER" id="PTHR14226:SF78">
    <property type="entry name" value="SLR0060 PROTEIN"/>
    <property type="match status" value="1"/>
</dbReference>
<dbReference type="GO" id="GO:0016787">
    <property type="term" value="F:hydrolase activity"/>
    <property type="evidence" value="ECO:0007669"/>
    <property type="project" value="UniProtKB-UniRule"/>
</dbReference>
<feature type="signal peptide" evidence="5">
    <location>
        <begin position="1"/>
        <end position="17"/>
    </location>
</feature>
<feature type="active site" description="Nucleophile" evidence="4">
    <location>
        <position position="103"/>
    </location>
</feature>
<feature type="active site" description="Proton acceptor" evidence="4">
    <location>
        <position position="287"/>
    </location>
</feature>
<dbReference type="EMBL" id="CP036422">
    <property type="protein sequence ID" value="QFU77303.1"/>
    <property type="molecule type" value="Genomic_DNA"/>
</dbReference>
<dbReference type="InterPro" id="IPR016035">
    <property type="entry name" value="Acyl_Trfase/lysoPLipase"/>
</dbReference>
<dbReference type="KEGG" id="halc:EY643_17460"/>
<gene>
    <name evidence="7" type="ORF">EY643_17460</name>
</gene>
<protein>
    <submittedName>
        <fullName evidence="7">Patatin-like phospholipase family protein</fullName>
    </submittedName>
</protein>
<dbReference type="Pfam" id="PF01734">
    <property type="entry name" value="Patatin"/>
    <property type="match status" value="1"/>
</dbReference>